<evidence type="ECO:0000313" key="1">
    <source>
        <dbReference type="EMBL" id="MCR8633461.1"/>
    </source>
</evidence>
<organism evidence="1 2">
    <name type="scientific">Paenibacillus radicis</name>
    <name type="common">ex Xue et al. 2023</name>
    <dbReference type="NCBI Taxonomy" id="2972489"/>
    <lineage>
        <taxon>Bacteria</taxon>
        <taxon>Bacillati</taxon>
        <taxon>Bacillota</taxon>
        <taxon>Bacilli</taxon>
        <taxon>Bacillales</taxon>
        <taxon>Paenibacillaceae</taxon>
        <taxon>Paenibacillus</taxon>
    </lineage>
</organism>
<name>A0ABT1YJT9_9BACL</name>
<comment type="caution">
    <text evidence="1">The sequence shown here is derived from an EMBL/GenBank/DDBJ whole genome shotgun (WGS) entry which is preliminary data.</text>
</comment>
<evidence type="ECO:0000313" key="2">
    <source>
        <dbReference type="Proteomes" id="UP001300012"/>
    </source>
</evidence>
<dbReference type="EMBL" id="JANQBD010000015">
    <property type="protein sequence ID" value="MCR8633461.1"/>
    <property type="molecule type" value="Genomic_DNA"/>
</dbReference>
<keyword evidence="2" id="KW-1185">Reference proteome</keyword>
<reference evidence="1 2" key="1">
    <citation type="submission" date="2022-08" db="EMBL/GenBank/DDBJ databases">
        <title>Paenibacillus endoradicis sp. nov., Paenibacillus radicibacter sp. nov and Paenibacillus pararadicis sp. nov., three cold-adapted plant growth-promoting bacteria isolated from root of Larix gmelinii in Great Khingan.</title>
        <authorList>
            <person name="Xue H."/>
        </authorList>
    </citation>
    <scope>NUCLEOTIDE SEQUENCE [LARGE SCALE GENOMIC DNA]</scope>
    <source>
        <strain evidence="1 2">N5-1-1-5</strain>
    </source>
</reference>
<dbReference type="Proteomes" id="UP001300012">
    <property type="component" value="Unassembled WGS sequence"/>
</dbReference>
<gene>
    <name evidence="1" type="ORF">NV381_19955</name>
</gene>
<proteinExistence type="predicted"/>
<sequence>MSKQTEMENIYQSFEWLLRERLEQLDALSRKMCNEMSACGISQALYLPYIQIKVKNLAAAVVEKEDEDYLRIHNQTRRAKRSGRN</sequence>
<protein>
    <submittedName>
        <fullName evidence="1">Uncharacterized protein</fullName>
    </submittedName>
</protein>
<accession>A0ABT1YJT9</accession>
<dbReference type="RefSeq" id="WP_258215037.1">
    <property type="nucleotide sequence ID" value="NZ_JANQBD010000015.1"/>
</dbReference>